<dbReference type="Proteomes" id="UP000697927">
    <property type="component" value="Unassembled WGS sequence"/>
</dbReference>
<sequence>MDEVDKLQIKPFLSILLGMCHQATSAAETHEKIAGIIRTEGRKEQIVEMNPTKESSSGETLIFYTHYAVLKNPSWFSGNTLTDVENHVFITFNLNNIFAFYMSEKGLKDEIRTYFFTPLLPNLKVINISHLNYLFINEDNIKMLWLLGTHGRESFKADSKVLGGESVADTLNPLEDQSFVMSAVRTSLDGTEKTIGLNPYKSSLWRGPCKDWETFENRVIEIIDTIDKNKNEVENPISILAIPIAEMKGVNNLYDLSFLDPEFNRSDLSESKFERLHTIKSTYTFKILDTLNSPDINLEVFKGLGSIGEIKVSPKILDYTVDFDVIEKIPKRGKKPEIEYFANTFKYPELIKCWYESGHAIINSRVFKTEYRDVAYNNFIWANFEGFDISQEKPELNGKVALDKIGNQKSLFCWMKHHWSGLWDSHENFMTTDKPSGWLFCDDGAGEKADFIHIDEHKDRVYISLVHIKAANSKSPDRRISVGAHDIVLNQAIKNLRYISRKKLITDLRERADNAATKFCWNDNKISDHNSFLNAIETLEKNSKIKFRVIVVQPHTMRSYYDRNIQSNIRKQLDVLLVSAESAIRASGAEFYIIGHDDVQPKNRLN</sequence>
<reference evidence="1 2" key="1">
    <citation type="journal article" date="2020" name="Microorganisms">
        <title>Polyphasic Characterisation of Cedecea colo sp. nov., a New Enteric Bacterium Isolated from the Koala Hindgut.</title>
        <authorList>
            <person name="Boath J.M."/>
            <person name="Dakhal S."/>
            <person name="Van T.T.H."/>
            <person name="Moore R.J."/>
            <person name="Dekiwadia C."/>
            <person name="Macreadie I.G."/>
        </authorList>
    </citation>
    <scope>NUCLEOTIDE SEQUENCE [LARGE SCALE GENOMIC DNA]</scope>
    <source>
        <strain evidence="1 2">ZA</strain>
    </source>
</reference>
<proteinExistence type="predicted"/>
<keyword evidence="2" id="KW-1185">Reference proteome</keyword>
<comment type="caution">
    <text evidence="1">The sequence shown here is derived from an EMBL/GenBank/DDBJ whole genome shotgun (WGS) entry which is preliminary data.</text>
</comment>
<dbReference type="EMBL" id="SOYS01000006">
    <property type="protein sequence ID" value="NIY48515.1"/>
    <property type="molecule type" value="Genomic_DNA"/>
</dbReference>
<evidence type="ECO:0000313" key="2">
    <source>
        <dbReference type="Proteomes" id="UP000697927"/>
    </source>
</evidence>
<name>A0ABX0VN78_9ENTR</name>
<dbReference type="RefSeq" id="WP_167612459.1">
    <property type="nucleotide sequence ID" value="NZ_SOYS01000006.1"/>
</dbReference>
<evidence type="ECO:0000313" key="1">
    <source>
        <dbReference type="EMBL" id="NIY48515.1"/>
    </source>
</evidence>
<organism evidence="1 2">
    <name type="scientific">Cedecea colo</name>
    <dbReference type="NCBI Taxonomy" id="2552946"/>
    <lineage>
        <taxon>Bacteria</taxon>
        <taxon>Pseudomonadati</taxon>
        <taxon>Pseudomonadota</taxon>
        <taxon>Gammaproteobacteria</taxon>
        <taxon>Enterobacterales</taxon>
        <taxon>Enterobacteriaceae</taxon>
        <taxon>Cedecea</taxon>
    </lineage>
</organism>
<accession>A0ABX0VN78</accession>
<gene>
    <name evidence="1" type="ORF">E2L00_13595</name>
</gene>
<protein>
    <submittedName>
        <fullName evidence="1">Uncharacterized protein</fullName>
    </submittedName>
</protein>